<comment type="caution">
    <text evidence="2">The sequence shown here is derived from an EMBL/GenBank/DDBJ whole genome shotgun (WGS) entry which is preliminary data.</text>
</comment>
<dbReference type="PANTHER" id="PTHR33416">
    <property type="entry name" value="NUCLEAR PORE COMPLEX PROTEIN NUP1"/>
    <property type="match status" value="1"/>
</dbReference>
<feature type="compositionally biased region" description="Low complexity" evidence="1">
    <location>
        <begin position="740"/>
        <end position="754"/>
    </location>
</feature>
<dbReference type="GO" id="GO:0016973">
    <property type="term" value="P:poly(A)+ mRNA export from nucleus"/>
    <property type="evidence" value="ECO:0007669"/>
    <property type="project" value="TreeGrafter"/>
</dbReference>
<organism evidence="2 3">
    <name type="scientific">Ziziphus jujuba var. spinosa</name>
    <dbReference type="NCBI Taxonomy" id="714518"/>
    <lineage>
        <taxon>Eukaryota</taxon>
        <taxon>Viridiplantae</taxon>
        <taxon>Streptophyta</taxon>
        <taxon>Embryophyta</taxon>
        <taxon>Tracheophyta</taxon>
        <taxon>Spermatophyta</taxon>
        <taxon>Magnoliopsida</taxon>
        <taxon>eudicotyledons</taxon>
        <taxon>Gunneridae</taxon>
        <taxon>Pentapetalae</taxon>
        <taxon>rosids</taxon>
        <taxon>fabids</taxon>
        <taxon>Rosales</taxon>
        <taxon>Rhamnaceae</taxon>
        <taxon>Paliureae</taxon>
        <taxon>Ziziphus</taxon>
    </lineage>
</organism>
<feature type="region of interest" description="Disordered" evidence="1">
    <location>
        <begin position="510"/>
        <end position="536"/>
    </location>
</feature>
<feature type="compositionally biased region" description="Polar residues" evidence="1">
    <location>
        <begin position="152"/>
        <end position="166"/>
    </location>
</feature>
<dbReference type="GO" id="GO:0071763">
    <property type="term" value="P:nuclear membrane organization"/>
    <property type="evidence" value="ECO:0007669"/>
    <property type="project" value="TreeGrafter"/>
</dbReference>
<feature type="region of interest" description="Disordered" evidence="1">
    <location>
        <begin position="413"/>
        <end position="465"/>
    </location>
</feature>
<evidence type="ECO:0000313" key="2">
    <source>
        <dbReference type="EMBL" id="KAH7536865.1"/>
    </source>
</evidence>
<feature type="compositionally biased region" description="Low complexity" evidence="1">
    <location>
        <begin position="525"/>
        <end position="536"/>
    </location>
</feature>
<gene>
    <name evidence="2" type="ORF">FEM48_Zijuj03G0031500</name>
</gene>
<feature type="compositionally biased region" description="Polar residues" evidence="1">
    <location>
        <begin position="755"/>
        <end position="773"/>
    </location>
</feature>
<dbReference type="GO" id="GO:0005635">
    <property type="term" value="C:nuclear envelope"/>
    <property type="evidence" value="ECO:0007669"/>
    <property type="project" value="TreeGrafter"/>
</dbReference>
<protein>
    <recommendedName>
        <fullName evidence="4">Nuclear pore complex protein NUP1-like</fullName>
    </recommendedName>
</protein>
<evidence type="ECO:0008006" key="4">
    <source>
        <dbReference type="Google" id="ProtNLM"/>
    </source>
</evidence>
<accession>A0A978VMU0</accession>
<name>A0A978VMU0_ZIZJJ</name>
<dbReference type="AlphaFoldDB" id="A0A978VMU0"/>
<feature type="region of interest" description="Disordered" evidence="1">
    <location>
        <begin position="740"/>
        <end position="773"/>
    </location>
</feature>
<feature type="region of interest" description="Disordered" evidence="1">
    <location>
        <begin position="146"/>
        <end position="166"/>
    </location>
</feature>
<feature type="region of interest" description="Disordered" evidence="1">
    <location>
        <begin position="84"/>
        <end position="119"/>
    </location>
</feature>
<sequence>MVSNVALSIFNFGDKVASTKDSDAASPTCSFGSKPTDEVPETFTTFASSPAVVTESGATECVIKSWPVSGSLSIPKTGLGSVVAPKPSSSIQKLNSSGELKNDYEEATENEESTMPSTSFSSVLTKSSEMDSKILQQLDKLILPKDKLSEPNLPTSTDKSPTNMSPSMLHGQALKSLEAVDSSKFLGDVQDKLDASLDKKIPDARDTTSFEQDTVEESGRLKIVTSCDEATDVVNDVDSAVPKKNISMNSDSTVSDAPIFVASPPQKKWAFRMSVPEDFLELDDDDDDVCSNGAASHSSTDGTQKVDTFSAERKSHNTEAVILAKPPLAFLECKHSTSAVNKKSDPETYDGSVSAEVNSNIVNADASSPSMAVLCTEVATRAPLTSDVASPPMVSNVALPIFSFGDKVASTKDSDAASNTSSFGSKHADEVPETSTTFASSPAVVTESAATESGSFPDPKPETSSRSVYMVEFSMGSGGGVDKSNRKFYRVNRKCNRGFYKVKGKQRRLSVGTGNASSTSIPIQFGSTTSSPSSGFAGNSISTGSSIFGSTTAAQVFGSGTTGLGSAASPSDTNPISSSSGTPTVLLGTSWQPAKYSIFGSTFSSASPSPGFSFGPSTASGATTINSPMVLGASTGSATTTNSAPMVFGASTSSAAATNSAPAFFGSSNGASTSSIFSFTSPFVGALTQPTFGNPISAFSFCSSAADNNDQMNMEDSVAEDTVASVPSVPVFGQQSVLPSPSPSPFQFGSAGPSASTPFQFGSQLNVPAHQNSSPFPVSGSMGLLPEGSNFSFGCGGGGGGGGDKSNRKFYKVKGKPLKNFPTVPANATDSVLKVPEPSNVGGSAVSEDYGVFSSVPETGLPSSLSTLTPTPTAGIFSFGNLPSSL</sequence>
<feature type="compositionally biased region" description="Polar residues" evidence="1">
    <location>
        <begin position="87"/>
        <end position="99"/>
    </location>
</feature>
<evidence type="ECO:0000313" key="3">
    <source>
        <dbReference type="Proteomes" id="UP000813462"/>
    </source>
</evidence>
<evidence type="ECO:0000256" key="1">
    <source>
        <dbReference type="SAM" id="MobiDB-lite"/>
    </source>
</evidence>
<proteinExistence type="predicted"/>
<reference evidence="2" key="1">
    <citation type="journal article" date="2021" name="Front. Plant Sci.">
        <title>Chromosome-Scale Genome Assembly for Chinese Sour Jujube and Insights Into Its Genome Evolution and Domestication Signature.</title>
        <authorList>
            <person name="Shen L.-Y."/>
            <person name="Luo H."/>
            <person name="Wang X.-L."/>
            <person name="Wang X.-M."/>
            <person name="Qiu X.-J."/>
            <person name="Liu H."/>
            <person name="Zhou S.-S."/>
            <person name="Jia K.-H."/>
            <person name="Nie S."/>
            <person name="Bao Y.-T."/>
            <person name="Zhang R.-G."/>
            <person name="Yun Q.-Z."/>
            <person name="Chai Y.-H."/>
            <person name="Lu J.-Y."/>
            <person name="Li Y."/>
            <person name="Zhao S.-W."/>
            <person name="Mao J.-F."/>
            <person name="Jia S.-G."/>
            <person name="Mao Y.-M."/>
        </authorList>
    </citation>
    <scope>NUCLEOTIDE SEQUENCE</scope>
    <source>
        <strain evidence="2">AT0</strain>
        <tissue evidence="2">Leaf</tissue>
    </source>
</reference>
<dbReference type="EMBL" id="JAEACU010000003">
    <property type="protein sequence ID" value="KAH7536865.1"/>
    <property type="molecule type" value="Genomic_DNA"/>
</dbReference>
<dbReference type="PANTHER" id="PTHR33416:SF20">
    <property type="entry name" value="NUCLEAR PORE COMPLEX PROTEIN NUP1"/>
    <property type="match status" value="1"/>
</dbReference>
<feature type="compositionally biased region" description="Polar residues" evidence="1">
    <location>
        <begin position="512"/>
        <end position="522"/>
    </location>
</feature>
<dbReference type="Proteomes" id="UP000813462">
    <property type="component" value="Unassembled WGS sequence"/>
</dbReference>